<sequence>MILRSIPSHLDLPTALLPRKNTSPLPRSPRIREVLLQRRRRRRRRCPRASSLDDLFRDFISAFPSPASLDLLFTPAIGLAAGAALYLSSPRRRNADVDEVVVGDWVLFTSPTPFNRSVLLRCPSISFEDGGELLDGVSDRLLTEERHYVNLSRGSIPAATRVGEKGPEEEIQYQRICVGTDDGGVISLDWPDNLDLRKEHGLDTVMLIVPGTTEGSMNTYVRTFVFDALQHGYFPIVMNPRGCAGSPLTTPRLFTAADSDDVFAAVQFVSMVRPWTTVMSVGFGYGANMLTKYLAKVGESTVVTAAVCIDNPFDLAEATRSFPHHIALDQKLTGGLIDILRANKELFQGKAKGFDVGKALSAKSVRDFDRAISMVAHGYHAIEDFYSMISTRKSIDRLKIPVLFVQSDDGTVPAFSIPRGSIAENPFTSLLLCSYLPGMTANKSTIFWCQHLAIEWIAAVEFALPKGRHPLLKDVDVTINPSKGLAFIDKNTPEKSISSGMKGSHDSPQLYMSQKMADVPYGKLTQRDPVNGFLIDPVKIDAAVQGDVDVNLYPRSELQQIESEDSDSTKHSLNDFDFKNDSAAATTNEGDDEESKVLQTAAVVMNMLDVTLPGTLDDQQKKKVLSAVGRGENLMRALEGAVPEDVRGKLTGAVTEILQTQGTKVKFEGLNRIDWIPNVTSKIKSRIQETIKEISVHEKGSEESKSGVDHEGKGQGDPVHLSSAGNSMQESIELSEQRISQSPEMLEAISEPNQSNNMERAGYIIEETGDDQPKVSQGMADRFTEDDKNDKVLNDSHHIPSSQGKKSAHNEERNLSTSNSEEPQSLSSDMSATTDSQGTQQESNEFQKTEDKGTPDSHQNSHGATRSNETPQNSSTKPPSISVTQALDALTGFDDSTQMAVNSVFGVLENMIDQLEKSNNEGDDDEPNRSEDEESHILSPSLPMVNVDNYKKTEKRNNVSCQLSNIIMSSKHDDNLNDDSKDVVSNQLGKNMEANNFRSSAESSSRRSEVNAVGLDSTKTNRIDEVSSLQKYPPDIALNPYYWGSPYEAYLQSYLSSRFPRPKSSELISTTDLFLDPQKGQWKMLEQVSNSSSNLDEGWKNQIINEFNETQHHSEKGLTDGIIDTSYITLDEEQLPENFDKEAGEDANAEAAVHLVRNSLLDALKVEVGRRLSTSYLKEIDGLLVDDMKQAVDTIAQAVVLDNQLNLKSFSEVSHPTSVKFGTLGGEHAVQIISSAIEKTSHLKKVLPVGVIVGSLLASLRKYFKIAASHDHKDDEKVENIQETSPVKEANSRSELSDDEKDQAHDCMVRGDKTFSKVNSNGDGVMIGAVTAALGATALFAHHQQNNTYSNGQVMQVPSTSTSEKGSQHEHARYEEAAHEKNPINIVSNLAEKAISVAGPVVPTKDDGEVDHERLVSTLAELGQKGGLLKLVGKVALLWGGVRGAMSLTDRLISFLHIAERPLLQRVMWFGCMILVLWSPVVIPLLPTLVQSWSMKTSNTIVVYACILSLYVSSMILVVLWGKRIRGYDNPLEQYGLDFTAPRVLGFMKGLVGGMAIVMSIHSINGLLGYASISWPSGPPSLSASPVLFLKSLLNMFLLGFRGLVTATGVALAEELLFRSWLLEEVKVDLGYYPAIMISGIAFSLIHGSLPSVPGFLLLSLALFGIKQRSHDKIYVPIGVRSGIMCTNFILQTGGFINYKHGTPSWLMSTHPLHPFDGVVGLGVCVLLAILFFPKQPQQTIHSEGIQEQRG</sequence>
<keyword evidence="3" id="KW-1133">Transmembrane helix</keyword>
<feature type="region of interest" description="Disordered" evidence="2">
    <location>
        <begin position="560"/>
        <end position="594"/>
    </location>
</feature>
<name>A0AAQ3KY23_9LILI</name>
<evidence type="ECO:0000259" key="4">
    <source>
        <dbReference type="Pfam" id="PF02517"/>
    </source>
</evidence>
<dbReference type="GO" id="GO:0080120">
    <property type="term" value="P:CAAX-box protein maturation"/>
    <property type="evidence" value="ECO:0007669"/>
    <property type="project" value="UniProtKB-ARBA"/>
</dbReference>
<feature type="transmembrane region" description="Helical" evidence="3">
    <location>
        <begin position="1467"/>
        <end position="1489"/>
    </location>
</feature>
<evidence type="ECO:0000256" key="2">
    <source>
        <dbReference type="SAM" id="MobiDB-lite"/>
    </source>
</evidence>
<feature type="region of interest" description="Disordered" evidence="2">
    <location>
        <begin position="996"/>
        <end position="1016"/>
    </location>
</feature>
<feature type="compositionally biased region" description="Basic and acidic residues" evidence="2">
    <location>
        <begin position="567"/>
        <end position="580"/>
    </location>
</feature>
<feature type="compositionally biased region" description="Polar residues" evidence="2">
    <location>
        <begin position="1354"/>
        <end position="1365"/>
    </location>
</feature>
<accession>A0AAQ3KY23</accession>
<evidence type="ECO:0000313" key="6">
    <source>
        <dbReference type="EMBL" id="WOL17178.1"/>
    </source>
</evidence>
<keyword evidence="3" id="KW-0472">Membrane</keyword>
<feature type="region of interest" description="Disordered" evidence="2">
    <location>
        <begin position="917"/>
        <end position="941"/>
    </location>
</feature>
<dbReference type="InterPro" id="IPR029058">
    <property type="entry name" value="AB_hydrolase_fold"/>
</dbReference>
<dbReference type="InterPro" id="IPR050960">
    <property type="entry name" value="AB_hydrolase_4_sf"/>
</dbReference>
<comment type="similarity">
    <text evidence="1">Belongs to the AB hydrolase superfamily. AB hydrolase 4 family.</text>
</comment>
<evidence type="ECO:0000259" key="5">
    <source>
        <dbReference type="Pfam" id="PF24930"/>
    </source>
</evidence>
<feature type="compositionally biased region" description="Basic and acidic residues" evidence="2">
    <location>
        <begin position="1366"/>
        <end position="1378"/>
    </location>
</feature>
<dbReference type="PANTHER" id="PTHR10794">
    <property type="entry name" value="ABHYDROLASE DOMAIN-CONTAINING PROTEIN"/>
    <property type="match status" value="1"/>
</dbReference>
<dbReference type="EMBL" id="CP136897">
    <property type="protein sequence ID" value="WOL17178.1"/>
    <property type="molecule type" value="Genomic_DNA"/>
</dbReference>
<feature type="compositionally biased region" description="Basic and acidic residues" evidence="2">
    <location>
        <begin position="694"/>
        <end position="714"/>
    </location>
</feature>
<evidence type="ECO:0008006" key="8">
    <source>
        <dbReference type="Google" id="ProtNLM"/>
    </source>
</evidence>
<dbReference type="InterPro" id="IPR003675">
    <property type="entry name" value="Rce1/LyrA-like_dom"/>
</dbReference>
<dbReference type="Pfam" id="PF02517">
    <property type="entry name" value="Rce1-like"/>
    <property type="match status" value="1"/>
</dbReference>
<dbReference type="GO" id="GO:0034338">
    <property type="term" value="F:short-chain carboxylesterase activity"/>
    <property type="evidence" value="ECO:0007669"/>
    <property type="project" value="TreeGrafter"/>
</dbReference>
<dbReference type="GO" id="GO:0004175">
    <property type="term" value="F:endopeptidase activity"/>
    <property type="evidence" value="ECO:0007669"/>
    <property type="project" value="UniProtKB-ARBA"/>
</dbReference>
<dbReference type="Pfam" id="PF24930">
    <property type="entry name" value="DUF7750"/>
    <property type="match status" value="1"/>
</dbReference>
<keyword evidence="7" id="KW-1185">Reference proteome</keyword>
<dbReference type="PANTHER" id="PTHR10794:SF92">
    <property type="entry name" value="EMBRYOGENESIS-ASSOCIATED PROTEIN EMB8"/>
    <property type="match status" value="1"/>
</dbReference>
<feature type="compositionally biased region" description="Polar residues" evidence="2">
    <location>
        <begin position="723"/>
        <end position="740"/>
    </location>
</feature>
<feature type="compositionally biased region" description="Basic and acidic residues" evidence="2">
    <location>
        <begin position="785"/>
        <end position="798"/>
    </location>
</feature>
<feature type="compositionally biased region" description="Polar residues" evidence="2">
    <location>
        <begin position="815"/>
        <end position="844"/>
    </location>
</feature>
<feature type="region of interest" description="Disordered" evidence="2">
    <location>
        <begin position="1354"/>
        <end position="1378"/>
    </location>
</feature>
<gene>
    <name evidence="6" type="ORF">Cni_G25967</name>
</gene>
<keyword evidence="3" id="KW-0812">Transmembrane</keyword>
<feature type="compositionally biased region" description="Polar residues" evidence="2">
    <location>
        <begin position="856"/>
        <end position="880"/>
    </location>
</feature>
<evidence type="ECO:0000256" key="1">
    <source>
        <dbReference type="ARBA" id="ARBA00010884"/>
    </source>
</evidence>
<dbReference type="SUPFAM" id="SSF53474">
    <property type="entry name" value="alpha/beta-Hydrolases"/>
    <property type="match status" value="1"/>
</dbReference>
<feature type="region of interest" description="Disordered" evidence="2">
    <location>
        <begin position="1275"/>
        <end position="1304"/>
    </location>
</feature>
<evidence type="ECO:0000256" key="3">
    <source>
        <dbReference type="SAM" id="Phobius"/>
    </source>
</evidence>
<feature type="domain" description="CAAX prenyl protease 2/Lysostaphin resistance protein A-like" evidence="4">
    <location>
        <begin position="1602"/>
        <end position="1680"/>
    </location>
</feature>
<dbReference type="InterPro" id="IPR056652">
    <property type="entry name" value="DUF7750"/>
</dbReference>
<feature type="compositionally biased region" description="Basic and acidic residues" evidence="2">
    <location>
        <begin position="845"/>
        <end position="855"/>
    </location>
</feature>
<feature type="region of interest" description="Disordered" evidence="2">
    <location>
        <begin position="694"/>
        <end position="740"/>
    </location>
</feature>
<proteinExistence type="inferred from homology"/>
<feature type="transmembrane region" description="Helical" evidence="3">
    <location>
        <begin position="1713"/>
        <end position="1733"/>
    </location>
</feature>
<feature type="transmembrane region" description="Helical" evidence="3">
    <location>
        <begin position="1551"/>
        <end position="1573"/>
    </location>
</feature>
<feature type="region of interest" description="Disordered" evidence="2">
    <location>
        <begin position="785"/>
        <end position="880"/>
    </location>
</feature>
<dbReference type="GO" id="GO:0047372">
    <property type="term" value="F:monoacylglycerol lipase activity"/>
    <property type="evidence" value="ECO:0007669"/>
    <property type="project" value="TreeGrafter"/>
</dbReference>
<feature type="compositionally biased region" description="Basic and acidic residues" evidence="2">
    <location>
        <begin position="1290"/>
        <end position="1304"/>
    </location>
</feature>
<reference evidence="6 7" key="1">
    <citation type="submission" date="2023-10" db="EMBL/GenBank/DDBJ databases">
        <title>Chromosome-scale genome assembly provides insights into flower coloration mechanisms of Canna indica.</title>
        <authorList>
            <person name="Li C."/>
        </authorList>
    </citation>
    <scope>NUCLEOTIDE SEQUENCE [LARGE SCALE GENOMIC DNA]</scope>
    <source>
        <tissue evidence="6">Flower</tissue>
    </source>
</reference>
<dbReference type="Proteomes" id="UP001327560">
    <property type="component" value="Chromosome 8"/>
</dbReference>
<feature type="compositionally biased region" description="Acidic residues" evidence="2">
    <location>
        <begin position="921"/>
        <end position="934"/>
    </location>
</feature>
<feature type="transmembrane region" description="Helical" evidence="3">
    <location>
        <begin position="1501"/>
        <end position="1522"/>
    </location>
</feature>
<evidence type="ECO:0000313" key="7">
    <source>
        <dbReference type="Proteomes" id="UP001327560"/>
    </source>
</evidence>
<dbReference type="Gene3D" id="3.40.50.1820">
    <property type="entry name" value="alpha/beta hydrolase"/>
    <property type="match status" value="1"/>
</dbReference>
<organism evidence="6 7">
    <name type="scientific">Canna indica</name>
    <name type="common">Indian-shot</name>
    <dbReference type="NCBI Taxonomy" id="4628"/>
    <lineage>
        <taxon>Eukaryota</taxon>
        <taxon>Viridiplantae</taxon>
        <taxon>Streptophyta</taxon>
        <taxon>Embryophyta</taxon>
        <taxon>Tracheophyta</taxon>
        <taxon>Spermatophyta</taxon>
        <taxon>Magnoliopsida</taxon>
        <taxon>Liliopsida</taxon>
        <taxon>Zingiberales</taxon>
        <taxon>Cannaceae</taxon>
        <taxon>Canna</taxon>
    </lineage>
</organism>
<feature type="domain" description="DUF7750" evidence="5">
    <location>
        <begin position="595"/>
        <end position="659"/>
    </location>
</feature>
<protein>
    <recommendedName>
        <fullName evidence="8">Embryogenesis-associated protein EMB8</fullName>
    </recommendedName>
</protein>